<keyword evidence="13" id="KW-1185">Reference proteome</keyword>
<evidence type="ECO:0000256" key="1">
    <source>
        <dbReference type="ARBA" id="ARBA00001933"/>
    </source>
</evidence>
<evidence type="ECO:0000256" key="7">
    <source>
        <dbReference type="ARBA" id="ARBA00022898"/>
    </source>
</evidence>
<dbReference type="HAMAP" id="MF_01023">
    <property type="entry name" value="HisC_aminotrans_2"/>
    <property type="match status" value="1"/>
</dbReference>
<evidence type="ECO:0000256" key="5">
    <source>
        <dbReference type="ARBA" id="ARBA00022605"/>
    </source>
</evidence>
<comment type="pathway">
    <text evidence="9">Amino-acid biosynthesis; L-histidine biosynthesis; L-histidine from 5-phospho-alpha-D-ribose 1-diphosphate: step 7/9.</text>
</comment>
<dbReference type="GO" id="GO:0030170">
    <property type="term" value="F:pyridoxal phosphate binding"/>
    <property type="evidence" value="ECO:0007669"/>
    <property type="project" value="InterPro"/>
</dbReference>
<dbReference type="UniPathway" id="UPA00031">
    <property type="reaction ID" value="UER00012"/>
</dbReference>
<dbReference type="SUPFAM" id="SSF53383">
    <property type="entry name" value="PLP-dependent transferases"/>
    <property type="match status" value="1"/>
</dbReference>
<comment type="cofactor">
    <cofactor evidence="1 9">
        <name>pyridoxal 5'-phosphate</name>
        <dbReference type="ChEBI" id="CHEBI:597326"/>
    </cofactor>
</comment>
<dbReference type="EMBL" id="JACHFN010000015">
    <property type="protein sequence ID" value="MBB5235723.1"/>
    <property type="molecule type" value="Genomic_DNA"/>
</dbReference>
<dbReference type="EC" id="2.6.1.9" evidence="9"/>
<gene>
    <name evidence="9" type="primary">hisC</name>
    <name evidence="12" type="ORF">HNQ09_003184</name>
</gene>
<evidence type="ECO:0000313" key="12">
    <source>
        <dbReference type="EMBL" id="MBB5235723.1"/>
    </source>
</evidence>
<accession>A0A7W8GHS7</accession>
<dbReference type="InterPro" id="IPR005861">
    <property type="entry name" value="HisP_aminotrans"/>
</dbReference>
<sequence>MTSQPPATPPGAPASPLGTAHPAGVRGAVRAVPAYPFTPTQVPTKLDQNESAYDFPAHLKAEAAARMLSRPWNRYPDLHAEGVAARVAALEGWDPAGVVLTPGSNLLIKLLTELAGIGQTVLTVSPTFSVYTLEAQMLGARLVSVPLNADFSLPVEGLKAALREHPPGVLYVTQPHAPTGHADTEAAVREVVEAAGDDWVVVIDEAYHQYSGTDYRALVREGAGRLSLRTFSKAWGLAGARIGYALTSPDLATQLRKLVPAFNLGVPTSSVLEVALENPGYVQERAAEVVRERERVFAALAHHPSWQLLPSRSNFYLIRTPDAGAAYRHLLAHGIVVRRQDSLPMLEGCLRVAVGTPAENDALIAAAQAFGEG</sequence>
<dbReference type="GO" id="GO:0000105">
    <property type="term" value="P:L-histidine biosynthetic process"/>
    <property type="evidence" value="ECO:0007669"/>
    <property type="project" value="UniProtKB-UniRule"/>
</dbReference>
<dbReference type="PROSITE" id="PS00599">
    <property type="entry name" value="AA_TRANSFER_CLASS_2"/>
    <property type="match status" value="1"/>
</dbReference>
<comment type="similarity">
    <text evidence="2 9">Belongs to the class-II pyridoxal-phosphate-dependent aminotransferase family. Histidinol-phosphate aminotransferase subfamily.</text>
</comment>
<evidence type="ECO:0000256" key="4">
    <source>
        <dbReference type="ARBA" id="ARBA00022576"/>
    </source>
</evidence>
<proteinExistence type="inferred from homology"/>
<dbReference type="Pfam" id="PF00155">
    <property type="entry name" value="Aminotran_1_2"/>
    <property type="match status" value="1"/>
</dbReference>
<organism evidence="12 13">
    <name type="scientific">Deinococcus budaensis</name>
    <dbReference type="NCBI Taxonomy" id="1665626"/>
    <lineage>
        <taxon>Bacteria</taxon>
        <taxon>Thermotogati</taxon>
        <taxon>Deinococcota</taxon>
        <taxon>Deinococci</taxon>
        <taxon>Deinococcales</taxon>
        <taxon>Deinococcaceae</taxon>
        <taxon>Deinococcus</taxon>
    </lineage>
</organism>
<dbReference type="Proteomes" id="UP000525389">
    <property type="component" value="Unassembled WGS sequence"/>
</dbReference>
<keyword evidence="4 9" id="KW-0032">Aminotransferase</keyword>
<feature type="modified residue" description="N6-(pyridoxal phosphate)lysine" evidence="9">
    <location>
        <position position="233"/>
    </location>
</feature>
<evidence type="ECO:0000256" key="10">
    <source>
        <dbReference type="SAM" id="MobiDB-lite"/>
    </source>
</evidence>
<keyword evidence="5 9" id="KW-0028">Amino-acid biosynthesis</keyword>
<reference evidence="12 13" key="1">
    <citation type="submission" date="2020-08" db="EMBL/GenBank/DDBJ databases">
        <title>Genomic Encyclopedia of Type Strains, Phase IV (KMG-IV): sequencing the most valuable type-strain genomes for metagenomic binning, comparative biology and taxonomic classification.</title>
        <authorList>
            <person name="Goeker M."/>
        </authorList>
    </citation>
    <scope>NUCLEOTIDE SEQUENCE [LARGE SCALE GENOMIC DNA]</scope>
    <source>
        <strain evidence="12 13">DSM 101791</strain>
    </source>
</reference>
<dbReference type="PANTHER" id="PTHR42885:SF2">
    <property type="entry name" value="HISTIDINOL-PHOSPHATE AMINOTRANSFERASE"/>
    <property type="match status" value="1"/>
</dbReference>
<evidence type="ECO:0000256" key="2">
    <source>
        <dbReference type="ARBA" id="ARBA00007970"/>
    </source>
</evidence>
<dbReference type="CDD" id="cd00609">
    <property type="entry name" value="AAT_like"/>
    <property type="match status" value="1"/>
</dbReference>
<dbReference type="InterPro" id="IPR015422">
    <property type="entry name" value="PyrdxlP-dep_Trfase_small"/>
</dbReference>
<evidence type="ECO:0000256" key="8">
    <source>
        <dbReference type="ARBA" id="ARBA00023102"/>
    </source>
</evidence>
<evidence type="ECO:0000313" key="13">
    <source>
        <dbReference type="Proteomes" id="UP000525389"/>
    </source>
</evidence>
<evidence type="ECO:0000256" key="9">
    <source>
        <dbReference type="HAMAP-Rule" id="MF_01023"/>
    </source>
</evidence>
<dbReference type="Gene3D" id="3.90.1150.10">
    <property type="entry name" value="Aspartate Aminotransferase, domain 1"/>
    <property type="match status" value="1"/>
</dbReference>
<feature type="compositionally biased region" description="Pro residues" evidence="10">
    <location>
        <begin position="1"/>
        <end position="13"/>
    </location>
</feature>
<feature type="region of interest" description="Disordered" evidence="10">
    <location>
        <begin position="1"/>
        <end position="22"/>
    </location>
</feature>
<dbReference type="PANTHER" id="PTHR42885">
    <property type="entry name" value="HISTIDINOL-PHOSPHATE AMINOTRANSFERASE-RELATED"/>
    <property type="match status" value="1"/>
</dbReference>
<comment type="caution">
    <text evidence="12">The sequence shown here is derived from an EMBL/GenBank/DDBJ whole genome shotgun (WGS) entry which is preliminary data.</text>
</comment>
<evidence type="ECO:0000256" key="6">
    <source>
        <dbReference type="ARBA" id="ARBA00022679"/>
    </source>
</evidence>
<dbReference type="Gene3D" id="3.40.640.10">
    <property type="entry name" value="Type I PLP-dependent aspartate aminotransferase-like (Major domain)"/>
    <property type="match status" value="1"/>
</dbReference>
<evidence type="ECO:0000256" key="3">
    <source>
        <dbReference type="ARBA" id="ARBA00011738"/>
    </source>
</evidence>
<comment type="catalytic activity">
    <reaction evidence="9">
        <text>L-histidinol phosphate + 2-oxoglutarate = 3-(imidazol-4-yl)-2-oxopropyl phosphate + L-glutamate</text>
        <dbReference type="Rhea" id="RHEA:23744"/>
        <dbReference type="ChEBI" id="CHEBI:16810"/>
        <dbReference type="ChEBI" id="CHEBI:29985"/>
        <dbReference type="ChEBI" id="CHEBI:57766"/>
        <dbReference type="ChEBI" id="CHEBI:57980"/>
        <dbReference type="EC" id="2.6.1.9"/>
    </reaction>
</comment>
<protein>
    <recommendedName>
        <fullName evidence="9">Histidinol-phosphate aminotransferase</fullName>
        <ecNumber evidence="9">2.6.1.9</ecNumber>
    </recommendedName>
    <alternativeName>
        <fullName evidence="9">Imidazole acetol-phosphate transaminase</fullName>
    </alternativeName>
</protein>
<keyword evidence="6 9" id="KW-0808">Transferase</keyword>
<dbReference type="AlphaFoldDB" id="A0A7W8GHS7"/>
<comment type="subunit">
    <text evidence="3 9">Homodimer.</text>
</comment>
<dbReference type="InterPro" id="IPR001917">
    <property type="entry name" value="Aminotrans_II_pyridoxalP_BS"/>
</dbReference>
<name>A0A7W8GHS7_9DEIO</name>
<feature type="domain" description="Aminotransferase class I/classII large" evidence="11">
    <location>
        <begin position="45"/>
        <end position="365"/>
    </location>
</feature>
<dbReference type="InterPro" id="IPR015424">
    <property type="entry name" value="PyrdxlP-dep_Trfase"/>
</dbReference>
<dbReference type="RefSeq" id="WP_184031243.1">
    <property type="nucleotide sequence ID" value="NZ_JACHFN010000015.1"/>
</dbReference>
<dbReference type="InterPro" id="IPR004839">
    <property type="entry name" value="Aminotransferase_I/II_large"/>
</dbReference>
<keyword evidence="8 9" id="KW-0368">Histidine biosynthesis</keyword>
<keyword evidence="7 9" id="KW-0663">Pyridoxal phosphate</keyword>
<dbReference type="InterPro" id="IPR015421">
    <property type="entry name" value="PyrdxlP-dep_Trfase_major"/>
</dbReference>
<evidence type="ECO:0000259" key="11">
    <source>
        <dbReference type="Pfam" id="PF00155"/>
    </source>
</evidence>
<dbReference type="GO" id="GO:0004400">
    <property type="term" value="F:histidinol-phosphate transaminase activity"/>
    <property type="evidence" value="ECO:0007669"/>
    <property type="project" value="UniProtKB-UniRule"/>
</dbReference>